<dbReference type="Proteomes" id="UP001595840">
    <property type="component" value="Unassembled WGS sequence"/>
</dbReference>
<comment type="caution">
    <text evidence="2">The sequence shown here is derived from an EMBL/GenBank/DDBJ whole genome shotgun (WGS) entry which is preliminary data.</text>
</comment>
<name>A0ABV8V5W3_9GAMM</name>
<dbReference type="RefSeq" id="WP_353958680.1">
    <property type="nucleotide sequence ID" value="NZ_JAUFQG010000004.1"/>
</dbReference>
<reference evidence="3" key="1">
    <citation type="journal article" date="2019" name="Int. J. Syst. Evol. Microbiol.">
        <title>The Global Catalogue of Microorganisms (GCM) 10K type strain sequencing project: providing services to taxonomists for standard genome sequencing and annotation.</title>
        <authorList>
            <consortium name="The Broad Institute Genomics Platform"/>
            <consortium name="The Broad Institute Genome Sequencing Center for Infectious Disease"/>
            <person name="Wu L."/>
            <person name="Ma J."/>
        </authorList>
    </citation>
    <scope>NUCLEOTIDE SEQUENCE [LARGE SCALE GENOMIC DNA]</scope>
    <source>
        <strain evidence="3">CECT 8570</strain>
    </source>
</reference>
<feature type="domain" description="DUF4440" evidence="1">
    <location>
        <begin position="7"/>
        <end position="110"/>
    </location>
</feature>
<keyword evidence="3" id="KW-1185">Reference proteome</keyword>
<dbReference type="InterPro" id="IPR032710">
    <property type="entry name" value="NTF2-like_dom_sf"/>
</dbReference>
<dbReference type="Pfam" id="PF14534">
    <property type="entry name" value="DUF4440"/>
    <property type="match status" value="1"/>
</dbReference>
<gene>
    <name evidence="2" type="ORF">ACFOX3_13215</name>
</gene>
<protein>
    <submittedName>
        <fullName evidence="2">Nuclear transport factor 2 family protein</fullName>
    </submittedName>
</protein>
<evidence type="ECO:0000259" key="1">
    <source>
        <dbReference type="Pfam" id="PF14534"/>
    </source>
</evidence>
<evidence type="ECO:0000313" key="3">
    <source>
        <dbReference type="Proteomes" id="UP001595840"/>
    </source>
</evidence>
<dbReference type="SUPFAM" id="SSF54427">
    <property type="entry name" value="NTF2-like"/>
    <property type="match status" value="1"/>
</dbReference>
<dbReference type="InterPro" id="IPR027843">
    <property type="entry name" value="DUF4440"/>
</dbReference>
<evidence type="ECO:0000313" key="2">
    <source>
        <dbReference type="EMBL" id="MFC4363268.1"/>
    </source>
</evidence>
<sequence>MGIESQIIELEKSLFQSDIRSSISELRSRLAPEFREIASTGEIVDLQDVLERLPKENGWEAKAQDFEFSRLSEDICMLVYKSFHRASGNCKGKNSLRCSIWKRYGDVWKMVFHQGTSIE</sequence>
<dbReference type="Gene3D" id="3.10.450.50">
    <property type="match status" value="1"/>
</dbReference>
<organism evidence="2 3">
    <name type="scientific">Simiduia curdlanivorans</name>
    <dbReference type="NCBI Taxonomy" id="1492769"/>
    <lineage>
        <taxon>Bacteria</taxon>
        <taxon>Pseudomonadati</taxon>
        <taxon>Pseudomonadota</taxon>
        <taxon>Gammaproteobacteria</taxon>
        <taxon>Cellvibrionales</taxon>
        <taxon>Cellvibrionaceae</taxon>
        <taxon>Simiduia</taxon>
    </lineage>
</organism>
<proteinExistence type="predicted"/>
<accession>A0ABV8V5W3</accession>
<dbReference type="EMBL" id="JBHSCX010000020">
    <property type="protein sequence ID" value="MFC4363268.1"/>
    <property type="molecule type" value="Genomic_DNA"/>
</dbReference>